<feature type="domain" description="Peptidase M16 N-terminal" evidence="1">
    <location>
        <begin position="56"/>
        <end position="202"/>
    </location>
</feature>
<dbReference type="InterPro" id="IPR011765">
    <property type="entry name" value="Pept_M16_N"/>
</dbReference>
<dbReference type="PANTHER" id="PTHR11851:SF116">
    <property type="entry name" value="CYTOCHROME B-C1 COMPLEX SUBUNIT 1, MITOCHONDRIAL"/>
    <property type="match status" value="1"/>
</dbReference>
<organism evidence="3 4">
    <name type="scientific">Ranitomeya imitator</name>
    <name type="common">mimic poison frog</name>
    <dbReference type="NCBI Taxonomy" id="111125"/>
    <lineage>
        <taxon>Eukaryota</taxon>
        <taxon>Metazoa</taxon>
        <taxon>Chordata</taxon>
        <taxon>Craniata</taxon>
        <taxon>Vertebrata</taxon>
        <taxon>Euteleostomi</taxon>
        <taxon>Amphibia</taxon>
        <taxon>Batrachia</taxon>
        <taxon>Anura</taxon>
        <taxon>Neobatrachia</taxon>
        <taxon>Hyloidea</taxon>
        <taxon>Dendrobatidae</taxon>
        <taxon>Dendrobatinae</taxon>
        <taxon>Ranitomeya</taxon>
    </lineage>
</organism>
<dbReference type="EMBL" id="CAUEEQ010034412">
    <property type="protein sequence ID" value="CAJ0952173.1"/>
    <property type="molecule type" value="Genomic_DNA"/>
</dbReference>
<reference evidence="3" key="1">
    <citation type="submission" date="2023-07" db="EMBL/GenBank/DDBJ databases">
        <authorList>
            <person name="Stuckert A."/>
        </authorList>
    </citation>
    <scope>NUCLEOTIDE SEQUENCE</scope>
</reference>
<dbReference type="InterPro" id="IPR007863">
    <property type="entry name" value="Peptidase_M16_C"/>
</dbReference>
<dbReference type="PANTHER" id="PTHR11851">
    <property type="entry name" value="METALLOPROTEASE"/>
    <property type="match status" value="1"/>
</dbReference>
<dbReference type="Gene3D" id="3.30.830.10">
    <property type="entry name" value="Metalloenzyme, LuxS/M16 peptidase-like"/>
    <property type="match status" value="2"/>
</dbReference>
<proteinExistence type="predicted"/>
<name>A0ABN9LVW5_9NEOB</name>
<accession>A0ABN9LVW5</accession>
<comment type="caution">
    <text evidence="3">The sequence shown here is derived from an EMBL/GenBank/DDBJ whole genome shotgun (WGS) entry which is preliminary data.</text>
</comment>
<dbReference type="InterPro" id="IPR011249">
    <property type="entry name" value="Metalloenz_LuxS/M16"/>
</dbReference>
<feature type="domain" description="Peptidase M16 C-terminal" evidence="2">
    <location>
        <begin position="209"/>
        <end position="393"/>
    </location>
</feature>
<dbReference type="Proteomes" id="UP001176940">
    <property type="component" value="Unassembled WGS sequence"/>
</dbReference>
<evidence type="ECO:0000259" key="2">
    <source>
        <dbReference type="Pfam" id="PF05193"/>
    </source>
</evidence>
<keyword evidence="4" id="KW-1185">Reference proteome</keyword>
<gene>
    <name evidence="3" type="ORF">RIMI_LOCUS13750484</name>
</gene>
<protein>
    <recommendedName>
        <fullName evidence="5">Mitochondrial processing peptidase beta subunit</fullName>
    </recommendedName>
</protein>
<dbReference type="InterPro" id="IPR050361">
    <property type="entry name" value="MPP/UQCRC_Complex"/>
</dbReference>
<sequence>MAASVYRAGSAAGRVLLSSRSSALLGVTRSRSALSYAQTLSNIPDTQVSALENGLRVASEESGEPTCTVGVWIGAGSRYENAKNNGVGYFLEHLAFKGTKKRPQAALEQEVESMGAHLSTYTTREQTAVYIKALSKDLPKAVEILADVVQNKSLEDSQIEKTREVVLREMQELDSNLEEVMFDYLHATAFQGTPLGQTIVGPSENIKRFTRADLLEYINLHYKAPRMVLAAAGGINHKELCELAQRHLGGLSSEYEDGVIPVLAPCRFTGSALSARNDDLPLAHVAIAVDGPGWNSADNVALALANTILSNYDTTYGGGKNLSSNVARAAAEYNLCQSFQSFNIRYSDTGLFGLHFVTDKHSIEDMLHIAQGEWMRLCTSATDGEVSQAKKTLKTALVAQLDGTTPVCEDIGRQVLAYGQRVSLEEWNSRIDAVNAKTLRDVCSKYLYDRCPAVLQSVPSSRFLTTTVSAMRCTGCVSKLQKTSVLSFLRSL</sequence>
<evidence type="ECO:0008006" key="5">
    <source>
        <dbReference type="Google" id="ProtNLM"/>
    </source>
</evidence>
<evidence type="ECO:0000259" key="1">
    <source>
        <dbReference type="Pfam" id="PF00675"/>
    </source>
</evidence>
<dbReference type="SUPFAM" id="SSF63411">
    <property type="entry name" value="LuxS/MPP-like metallohydrolase"/>
    <property type="match status" value="2"/>
</dbReference>
<dbReference type="Pfam" id="PF05193">
    <property type="entry name" value="Peptidase_M16_C"/>
    <property type="match status" value="1"/>
</dbReference>
<evidence type="ECO:0000313" key="3">
    <source>
        <dbReference type="EMBL" id="CAJ0952173.1"/>
    </source>
</evidence>
<evidence type="ECO:0000313" key="4">
    <source>
        <dbReference type="Proteomes" id="UP001176940"/>
    </source>
</evidence>
<dbReference type="Pfam" id="PF00675">
    <property type="entry name" value="Peptidase_M16"/>
    <property type="match status" value="1"/>
</dbReference>